<evidence type="ECO:0000313" key="2">
    <source>
        <dbReference type="Proteomes" id="UP000202152"/>
    </source>
</evidence>
<proteinExistence type="predicted"/>
<dbReference type="KEGG" id="vg:26625145"/>
<name>A0A0N9P4M5_9VIRU</name>
<protein>
    <submittedName>
        <fullName evidence="1">Uncharacterized protein</fullName>
    </submittedName>
</protein>
<sequence>MRKQVKNFKDAVRLAMAKDQLGCDLIHLYEGSNPTIDAYIQFLTCVYCYEYCHPQFDQCVEATRILYHNRLINLTEFRTVLGKLLALKKRGYLK</sequence>
<dbReference type="EMBL" id="KP282674">
    <property type="protein sequence ID" value="ALG96867.1"/>
    <property type="molecule type" value="Genomic_DNA"/>
</dbReference>
<dbReference type="GeneID" id="26625145"/>
<organism evidence="1 2">
    <name type="scientific">Acidianus bottle-shaped virus 3 strain ABV3</name>
    <dbReference type="NCBI Taxonomy" id="1732174"/>
    <lineage>
        <taxon>Viruses</taxon>
        <taxon>Viruses incertae sedis</taxon>
        <taxon>Ampullaviridae</taxon>
        <taxon>Bottigliavirus</taxon>
        <taxon>Bottigliavirus krisuvikense</taxon>
        <taxon>Bottigliavirus ABV3</taxon>
    </lineage>
</organism>
<evidence type="ECO:0000313" key="1">
    <source>
        <dbReference type="EMBL" id="ALG96867.1"/>
    </source>
</evidence>
<accession>A0A0N9P4M5</accession>
<keyword evidence="2" id="KW-1185">Reference proteome</keyword>
<dbReference type="RefSeq" id="YP_009197944.1">
    <property type="nucleotide sequence ID" value="NC_028787.1"/>
</dbReference>
<dbReference type="OrthoDB" id="28926at10239"/>
<dbReference type="Proteomes" id="UP000202152">
    <property type="component" value="Segment"/>
</dbReference>
<reference evidence="1 2" key="1">
    <citation type="journal article" date="2015" name="Environ. Microbiol.">
        <title>Novel viral genomes identified from six metagenomes reveal wide distribution of archaeal viruses and high viral diversity in terrestrial hot springs.</title>
        <authorList>
            <person name="Gudbergsdottir S.R."/>
            <person name="Menzel P."/>
            <person name="Krogh A."/>
            <person name="Young M."/>
            <person name="Peng X."/>
        </authorList>
    </citation>
    <scope>NUCLEOTIDE SEQUENCE [LARGE SCALE GENOMIC DNA]</scope>
    <source>
        <strain evidence="1 2">ABV3</strain>
    </source>
</reference>